<dbReference type="InterPro" id="IPR001878">
    <property type="entry name" value="Znf_CCHC"/>
</dbReference>
<keyword evidence="5" id="KW-1185">Reference proteome</keyword>
<dbReference type="InterPro" id="IPR050195">
    <property type="entry name" value="Primate_lentivir_Gag_pol-like"/>
</dbReference>
<evidence type="ECO:0000313" key="5">
    <source>
        <dbReference type="Proteomes" id="UP000000539"/>
    </source>
</evidence>
<dbReference type="SMART" id="SM00343">
    <property type="entry name" value="ZnF_C2HC"/>
    <property type="match status" value="2"/>
</dbReference>
<evidence type="ECO:0000259" key="3">
    <source>
        <dbReference type="PROSITE" id="PS50158"/>
    </source>
</evidence>
<proteinExistence type="predicted"/>
<dbReference type="Pfam" id="PF00098">
    <property type="entry name" value="zf-CCHC"/>
    <property type="match status" value="1"/>
</dbReference>
<dbReference type="AlphaFoldDB" id="A0A8V0YEX7"/>
<dbReference type="SUPFAM" id="SSF57756">
    <property type="entry name" value="Retrovirus zinc finger-like domains"/>
    <property type="match status" value="2"/>
</dbReference>
<reference evidence="4" key="3">
    <citation type="submission" date="2025-09" db="UniProtKB">
        <authorList>
            <consortium name="Ensembl"/>
        </authorList>
    </citation>
    <scope>IDENTIFICATION</scope>
    <source>
        <strain evidence="4">broiler</strain>
    </source>
</reference>
<dbReference type="InterPro" id="IPR036875">
    <property type="entry name" value="Znf_CCHC_sf"/>
</dbReference>
<feature type="region of interest" description="Disordered" evidence="2">
    <location>
        <begin position="126"/>
        <end position="147"/>
    </location>
</feature>
<dbReference type="PANTHER" id="PTHR40389">
    <property type="entry name" value="ENDOGENOUS RETROVIRUS GROUP K MEMBER 24 GAG POLYPROTEIN-RELATED"/>
    <property type="match status" value="1"/>
</dbReference>
<keyword evidence="1" id="KW-0863">Zinc-finger</keyword>
<keyword evidence="1" id="KW-0479">Metal-binding</keyword>
<dbReference type="Gene3D" id="4.10.60.10">
    <property type="entry name" value="Zinc finger, CCHC-type"/>
    <property type="match status" value="1"/>
</dbReference>
<evidence type="ECO:0000313" key="4">
    <source>
        <dbReference type="Ensembl" id="ENSGALP00010017070.1"/>
    </source>
</evidence>
<dbReference type="Ensembl" id="ENSGALT00010029389.1">
    <property type="protein sequence ID" value="ENSGALP00010017070.1"/>
    <property type="gene ID" value="ENSGALG00010012272.1"/>
</dbReference>
<sequence length="147" mass="16342">MLAKDGSRCDSYNLARTERHKMAFLADTLAAQLNARSAERMKCYNCGEPGHVQRDCKKPKQANKNACAIPAPPSPWCRRGQHWARECQSKLPVAAWPCNLLGNGKKSARPRTIRTNTVLNRSANAWPAHSDQPLPAAQECIWPPPSQ</sequence>
<dbReference type="GeneTree" id="ENSGT01070000257233"/>
<keyword evidence="1" id="KW-0862">Zinc</keyword>
<dbReference type="GO" id="GO:0008270">
    <property type="term" value="F:zinc ion binding"/>
    <property type="evidence" value="ECO:0007669"/>
    <property type="project" value="UniProtKB-KW"/>
</dbReference>
<reference evidence="4" key="2">
    <citation type="submission" date="2025-08" db="UniProtKB">
        <authorList>
            <consortium name="Ensembl"/>
        </authorList>
    </citation>
    <scope>IDENTIFICATION</scope>
    <source>
        <strain evidence="4">broiler</strain>
    </source>
</reference>
<dbReference type="PANTHER" id="PTHR40389:SF3">
    <property type="entry name" value="IGE-BINDING PROTEIN"/>
    <property type="match status" value="1"/>
</dbReference>
<protein>
    <recommendedName>
        <fullName evidence="3">CCHC-type domain-containing protein</fullName>
    </recommendedName>
</protein>
<dbReference type="Proteomes" id="UP000000539">
    <property type="component" value="Chromosome W"/>
</dbReference>
<dbReference type="PROSITE" id="PS50158">
    <property type="entry name" value="ZF_CCHC"/>
    <property type="match status" value="1"/>
</dbReference>
<evidence type="ECO:0000256" key="2">
    <source>
        <dbReference type="SAM" id="MobiDB-lite"/>
    </source>
</evidence>
<accession>A0A8V0YEX7</accession>
<evidence type="ECO:0000256" key="1">
    <source>
        <dbReference type="PROSITE-ProRule" id="PRU00047"/>
    </source>
</evidence>
<dbReference type="GO" id="GO:0003676">
    <property type="term" value="F:nucleic acid binding"/>
    <property type="evidence" value="ECO:0007669"/>
    <property type="project" value="InterPro"/>
</dbReference>
<organism evidence="4 5">
    <name type="scientific">Gallus gallus</name>
    <name type="common">Chicken</name>
    <dbReference type="NCBI Taxonomy" id="9031"/>
    <lineage>
        <taxon>Eukaryota</taxon>
        <taxon>Metazoa</taxon>
        <taxon>Chordata</taxon>
        <taxon>Craniata</taxon>
        <taxon>Vertebrata</taxon>
        <taxon>Euteleostomi</taxon>
        <taxon>Archelosauria</taxon>
        <taxon>Archosauria</taxon>
        <taxon>Dinosauria</taxon>
        <taxon>Saurischia</taxon>
        <taxon>Theropoda</taxon>
        <taxon>Coelurosauria</taxon>
        <taxon>Aves</taxon>
        <taxon>Neognathae</taxon>
        <taxon>Galloanserae</taxon>
        <taxon>Galliformes</taxon>
        <taxon>Phasianidae</taxon>
        <taxon>Phasianinae</taxon>
        <taxon>Gallus</taxon>
    </lineage>
</organism>
<feature type="domain" description="CCHC-type" evidence="3">
    <location>
        <begin position="42"/>
        <end position="58"/>
    </location>
</feature>
<name>A0A8V0YEX7_CHICK</name>
<reference evidence="4" key="1">
    <citation type="submission" date="2020-11" db="EMBL/GenBank/DDBJ databases">
        <title>Gallus gallus (Chicken) genome, bGalGal1, GRCg7b, maternal haplotype autosomes + Z &amp; W.</title>
        <authorList>
            <person name="Warren W."/>
            <person name="Formenti G."/>
            <person name="Fedrigo O."/>
            <person name="Haase B."/>
            <person name="Mountcastle J."/>
            <person name="Balacco J."/>
            <person name="Tracey A."/>
            <person name="Schneider V."/>
            <person name="Okimoto R."/>
            <person name="Cheng H."/>
            <person name="Hawken R."/>
            <person name="Howe K."/>
            <person name="Jarvis E.D."/>
        </authorList>
    </citation>
    <scope>NUCLEOTIDE SEQUENCE [LARGE SCALE GENOMIC DNA]</scope>
    <source>
        <strain evidence="4">Broiler</strain>
    </source>
</reference>